<dbReference type="EnsemblPlants" id="MELO3C031124.2.1">
    <property type="protein sequence ID" value="MELO3C031124.2.1"/>
    <property type="gene ID" value="MELO3C031124.2"/>
</dbReference>
<dbReference type="AlphaFoldDB" id="A0A9I9EAL1"/>
<name>A0A9I9EAL1_CUCME</name>
<protein>
    <submittedName>
        <fullName evidence="1">Uncharacterized protein</fullName>
    </submittedName>
</protein>
<organism evidence="1">
    <name type="scientific">Cucumis melo</name>
    <name type="common">Muskmelon</name>
    <dbReference type="NCBI Taxonomy" id="3656"/>
    <lineage>
        <taxon>Eukaryota</taxon>
        <taxon>Viridiplantae</taxon>
        <taxon>Streptophyta</taxon>
        <taxon>Embryophyta</taxon>
        <taxon>Tracheophyta</taxon>
        <taxon>Spermatophyta</taxon>
        <taxon>Magnoliopsida</taxon>
        <taxon>eudicotyledons</taxon>
        <taxon>Gunneridae</taxon>
        <taxon>Pentapetalae</taxon>
        <taxon>rosids</taxon>
        <taxon>fabids</taxon>
        <taxon>Cucurbitales</taxon>
        <taxon>Cucurbitaceae</taxon>
        <taxon>Benincaseae</taxon>
        <taxon>Cucumis</taxon>
    </lineage>
</organism>
<dbReference type="Gramene" id="MELO3C031124.2.1">
    <property type="protein sequence ID" value="MELO3C031124.2.1"/>
    <property type="gene ID" value="MELO3C031124.2"/>
</dbReference>
<evidence type="ECO:0000313" key="1">
    <source>
        <dbReference type="EnsemblPlants" id="MELO3C031124.2.1"/>
    </source>
</evidence>
<sequence length="65" mass="7632">MRFGLRFSLIGMSFFFSFNKDNQFVSNTTSKENQINPGVRILKVACHVLHLDAIKLDNYRMLMEF</sequence>
<accession>A0A9I9EAL1</accession>
<proteinExistence type="predicted"/>
<reference evidence="1" key="1">
    <citation type="submission" date="2023-03" db="UniProtKB">
        <authorList>
            <consortium name="EnsemblPlants"/>
        </authorList>
    </citation>
    <scope>IDENTIFICATION</scope>
</reference>